<dbReference type="AlphaFoldDB" id="A0A1J4TE93"/>
<evidence type="ECO:0000256" key="1">
    <source>
        <dbReference type="ARBA" id="ARBA00004370"/>
    </source>
</evidence>
<dbReference type="Proteomes" id="UP000182860">
    <property type="component" value="Unassembled WGS sequence"/>
</dbReference>
<organism evidence="5 6">
    <name type="scientific">Candidatus Falkowbacteria bacterium CG1_02_41_21</name>
    <dbReference type="NCBI Taxonomy" id="1805147"/>
    <lineage>
        <taxon>Bacteria</taxon>
        <taxon>Candidatus Falkowiibacteriota</taxon>
    </lineage>
</organism>
<comment type="caution">
    <text evidence="5">The sequence shown here is derived from an EMBL/GenBank/DDBJ whole genome shotgun (WGS) entry which is preliminary data.</text>
</comment>
<evidence type="ECO:0000313" key="6">
    <source>
        <dbReference type="Proteomes" id="UP000182860"/>
    </source>
</evidence>
<evidence type="ECO:0000259" key="4">
    <source>
        <dbReference type="Pfam" id="PF00905"/>
    </source>
</evidence>
<accession>A0A1J4TE93</accession>
<evidence type="ECO:0000256" key="2">
    <source>
        <dbReference type="ARBA" id="ARBA00023136"/>
    </source>
</evidence>
<dbReference type="Gene3D" id="3.90.1310.10">
    <property type="entry name" value="Penicillin-binding protein 2a (Domain 2)"/>
    <property type="match status" value="1"/>
</dbReference>
<dbReference type="GO" id="GO:0005886">
    <property type="term" value="C:plasma membrane"/>
    <property type="evidence" value="ECO:0007669"/>
    <property type="project" value="TreeGrafter"/>
</dbReference>
<dbReference type="SUPFAM" id="SSF56519">
    <property type="entry name" value="Penicillin binding protein dimerisation domain"/>
    <property type="match status" value="1"/>
</dbReference>
<dbReference type="GO" id="GO:0071555">
    <property type="term" value="P:cell wall organization"/>
    <property type="evidence" value="ECO:0007669"/>
    <property type="project" value="TreeGrafter"/>
</dbReference>
<dbReference type="EMBL" id="MNUV01000002">
    <property type="protein sequence ID" value="OIO08527.1"/>
    <property type="molecule type" value="Genomic_DNA"/>
</dbReference>
<gene>
    <name evidence="5" type="ORF">AUJ35_00080</name>
</gene>
<proteinExistence type="predicted"/>
<dbReference type="InterPro" id="IPR012338">
    <property type="entry name" value="Beta-lactam/transpept-like"/>
</dbReference>
<dbReference type="InterPro" id="IPR001460">
    <property type="entry name" value="PCN-bd_Tpept"/>
</dbReference>
<dbReference type="SUPFAM" id="SSF56601">
    <property type="entry name" value="beta-lactamase/transpeptidase-like"/>
    <property type="match status" value="1"/>
</dbReference>
<dbReference type="PANTHER" id="PTHR30627">
    <property type="entry name" value="PEPTIDOGLYCAN D,D-TRANSPEPTIDASE"/>
    <property type="match status" value="1"/>
</dbReference>
<feature type="domain" description="Penicillin-binding protein transpeptidase" evidence="4">
    <location>
        <begin position="366"/>
        <end position="679"/>
    </location>
</feature>
<name>A0A1J4TE93_9BACT</name>
<feature type="transmembrane region" description="Helical" evidence="3">
    <location>
        <begin position="15"/>
        <end position="34"/>
    </location>
</feature>
<dbReference type="GO" id="GO:0008658">
    <property type="term" value="F:penicillin binding"/>
    <property type="evidence" value="ECO:0007669"/>
    <property type="project" value="InterPro"/>
</dbReference>
<comment type="subcellular location">
    <subcellularLocation>
        <location evidence="1">Membrane</location>
    </subcellularLocation>
</comment>
<keyword evidence="2 3" id="KW-0472">Membrane</keyword>
<evidence type="ECO:0000313" key="5">
    <source>
        <dbReference type="EMBL" id="OIO08527.1"/>
    </source>
</evidence>
<protein>
    <recommendedName>
        <fullName evidence="4">Penicillin-binding protein transpeptidase domain-containing protein</fullName>
    </recommendedName>
</protein>
<dbReference type="InterPro" id="IPR036138">
    <property type="entry name" value="PBP_dimer_sf"/>
</dbReference>
<keyword evidence="3" id="KW-1133">Transmembrane helix</keyword>
<reference evidence="5 6" key="1">
    <citation type="journal article" date="2016" name="Environ. Microbiol.">
        <title>Genomic resolution of a cold subsurface aquifer community provides metabolic insights for novel microbes adapted to high CO concentrations.</title>
        <authorList>
            <person name="Probst A.J."/>
            <person name="Castelle C.J."/>
            <person name="Singh A."/>
            <person name="Brown C.T."/>
            <person name="Anantharaman K."/>
            <person name="Sharon I."/>
            <person name="Hug L.A."/>
            <person name="Burstein D."/>
            <person name="Emerson J.B."/>
            <person name="Thomas B.C."/>
            <person name="Banfield J.F."/>
        </authorList>
    </citation>
    <scope>NUCLEOTIDE SEQUENCE [LARGE SCALE GENOMIC DNA]</scope>
    <source>
        <strain evidence="5">CG1_02_41_21</strain>
    </source>
</reference>
<dbReference type="Gene3D" id="3.30.450.330">
    <property type="match status" value="1"/>
</dbReference>
<evidence type="ECO:0000256" key="3">
    <source>
        <dbReference type="SAM" id="Phobius"/>
    </source>
</evidence>
<dbReference type="Pfam" id="PF00905">
    <property type="entry name" value="Transpeptidase"/>
    <property type="match status" value="1"/>
</dbReference>
<keyword evidence="3" id="KW-0812">Transmembrane</keyword>
<dbReference type="Gene3D" id="3.40.710.10">
    <property type="entry name" value="DD-peptidase/beta-lactamase superfamily"/>
    <property type="match status" value="1"/>
</dbReference>
<dbReference type="InterPro" id="IPR050515">
    <property type="entry name" value="Beta-lactam/transpept"/>
</dbReference>
<sequence length="694" mass="76933">MASPSKKTDFSSNRLNLVLTIVFLLGLSLIFRLYGLQIREGSAYTAKANKQQQIYNELKASRGQIFVNNYSESLQTNELSLLATNKNFATLYVVPLDVPADRQEVIAQKLYEVFDLAAVTKQVDDFLAQEDQKALNDELNYIDSLFLSAEEKKIKKDEIKQRRLTLPNEAQWSEFRKIKRDLEINERKAVIVNAYLDKIEKPGDPYEVLQKKISEENLLKIYASVLTLDGINISGDNLEIKNSIIFKKGESATGDPINFKGLGYDMESYRFYPENNLASQVLGFVNYENVGNYGLEGYYNKELSGQSGSLKSERGSGSDVIIVNDREYIKPEAGQDLVLTIDRAVEFYICKKLEESEARYKYNSATIIIVKPDTGEIIAMCSWPSFDPNNYAGVKEAETFSNPAVSRQYEPGSVFKPITMAAALDQKKVTPDTTYNDTGQRMIEGWKKPIANSDFATAGAHGKVDMKTVLEKSLNLGAIFTMEQIGAKVFADYVKKFSFGEATGIELSAESTGSINPLLKNKILPIDAATASFGQGVAVTPLQMVMSYAALANGGVLMKPYLVKEIIKSDGSKIVTAPQELRRVVSDEAARTVSAMLAEVVENGHSKLAGVPGYYVAGKTGTAQIPSPQGGYLESQYIHTFIGFAPVDKPRFVMLVKLDKPKGFQFAESSATPIFGDIADFLLNYYQVPKERDN</sequence>
<dbReference type="PANTHER" id="PTHR30627:SF1">
    <property type="entry name" value="PEPTIDOGLYCAN D,D-TRANSPEPTIDASE FTSI"/>
    <property type="match status" value="1"/>
</dbReference>